<evidence type="ECO:0000313" key="4">
    <source>
        <dbReference type="Proteomes" id="UP000291822"/>
    </source>
</evidence>
<feature type="compositionally biased region" description="Low complexity" evidence="1">
    <location>
        <begin position="300"/>
        <end position="312"/>
    </location>
</feature>
<reference evidence="3 4" key="1">
    <citation type="submission" date="2019-02" db="EMBL/GenBank/DDBJ databases">
        <title>Dyella amyloliquefaciens sp. nov., isolated from forest soil.</title>
        <authorList>
            <person name="Gao Z.-H."/>
            <person name="Qiu L.-H."/>
        </authorList>
    </citation>
    <scope>NUCLEOTIDE SEQUENCE [LARGE SCALE GENOMIC DNA]</scope>
    <source>
        <strain evidence="3 4">KACC 12747</strain>
    </source>
</reference>
<feature type="region of interest" description="Disordered" evidence="1">
    <location>
        <begin position="294"/>
        <end position="328"/>
    </location>
</feature>
<sequence>MRRAFLRLGSISLLCVLALAACHNKDKDQAAQSGGDTPVEAVQQSVTLLKTGDFAGFWKHALPPADYETLRTDWAKTPPDQPPLTDEDRAEFKEHIKELTEPGAEDKLFAAARPKLIEYQQQYSDQLPLMVGIFQGIARAGIEKSQDMSSTQKKQVSDVLDVLAPWAQQTPWFDQARAKQAIGIVVATARKLDLKSADDMRAMDFDTAMQKYSVGFLGLKELLNVYGLSVDAALDSVKVATVETGPNWARVKIDYTLQGKPITTESVLIQQDGRWYSEDLLRNVHDSHERLMAPPAAGTSAVEAATTPVEAPAKAEAKAPEPKSPKKG</sequence>
<evidence type="ECO:0000256" key="2">
    <source>
        <dbReference type="SAM" id="SignalP"/>
    </source>
</evidence>
<dbReference type="RefSeq" id="WP_131151736.1">
    <property type="nucleotide sequence ID" value="NZ_SJTG01000004.1"/>
</dbReference>
<feature type="chain" id="PRO_5020213023" description="DUF3828 domain-containing protein" evidence="2">
    <location>
        <begin position="21"/>
        <end position="328"/>
    </location>
</feature>
<feature type="compositionally biased region" description="Basic and acidic residues" evidence="1">
    <location>
        <begin position="313"/>
        <end position="328"/>
    </location>
</feature>
<evidence type="ECO:0008006" key="5">
    <source>
        <dbReference type="Google" id="ProtNLM"/>
    </source>
</evidence>
<keyword evidence="4" id="KW-1185">Reference proteome</keyword>
<proteinExistence type="predicted"/>
<dbReference type="PROSITE" id="PS51257">
    <property type="entry name" value="PROKAR_LIPOPROTEIN"/>
    <property type="match status" value="1"/>
</dbReference>
<comment type="caution">
    <text evidence="3">The sequence shown here is derived from an EMBL/GenBank/DDBJ whole genome shotgun (WGS) entry which is preliminary data.</text>
</comment>
<organism evidence="3 4">
    <name type="scientific">Dyella soli</name>
    <dbReference type="NCBI Taxonomy" id="522319"/>
    <lineage>
        <taxon>Bacteria</taxon>
        <taxon>Pseudomonadati</taxon>
        <taxon>Pseudomonadota</taxon>
        <taxon>Gammaproteobacteria</taxon>
        <taxon>Lysobacterales</taxon>
        <taxon>Rhodanobacteraceae</taxon>
        <taxon>Dyella</taxon>
    </lineage>
</organism>
<evidence type="ECO:0000256" key="1">
    <source>
        <dbReference type="SAM" id="MobiDB-lite"/>
    </source>
</evidence>
<gene>
    <name evidence="3" type="ORF">EZM97_27195</name>
</gene>
<name>A0A4R0YR42_9GAMM</name>
<keyword evidence="2" id="KW-0732">Signal</keyword>
<accession>A0A4R0YR42</accession>
<protein>
    <recommendedName>
        <fullName evidence="5">DUF3828 domain-containing protein</fullName>
    </recommendedName>
</protein>
<evidence type="ECO:0000313" key="3">
    <source>
        <dbReference type="EMBL" id="TCI08323.1"/>
    </source>
</evidence>
<dbReference type="Proteomes" id="UP000291822">
    <property type="component" value="Unassembled WGS sequence"/>
</dbReference>
<feature type="signal peptide" evidence="2">
    <location>
        <begin position="1"/>
        <end position="20"/>
    </location>
</feature>
<dbReference type="AlphaFoldDB" id="A0A4R0YR42"/>
<dbReference type="EMBL" id="SJTG01000004">
    <property type="protein sequence ID" value="TCI08323.1"/>
    <property type="molecule type" value="Genomic_DNA"/>
</dbReference>